<dbReference type="STRING" id="88036.D8R1R4"/>
<dbReference type="eggNOG" id="KOG3442">
    <property type="taxonomic scope" value="Eukaryota"/>
</dbReference>
<dbReference type="HOGENOM" id="CLU_101461_2_0_1"/>
<name>D8R1R4_SELML</name>
<dbReference type="Proteomes" id="UP000001514">
    <property type="component" value="Unassembled WGS sequence"/>
</dbReference>
<evidence type="ECO:0000256" key="3">
    <source>
        <dbReference type="ARBA" id="ARBA00022448"/>
    </source>
</evidence>
<keyword evidence="3" id="KW-0813">Transport</keyword>
<dbReference type="FunCoup" id="D8R1R4">
    <property type="interactions" value="3759"/>
</dbReference>
<dbReference type="GO" id="GO:0005744">
    <property type="term" value="C:TIM23 mitochondrial import inner membrane translocase complex"/>
    <property type="evidence" value="ECO:0000318"/>
    <property type="project" value="GO_Central"/>
</dbReference>
<dbReference type="InterPro" id="IPR005341">
    <property type="entry name" value="Tim16"/>
</dbReference>
<dbReference type="Pfam" id="PF03656">
    <property type="entry name" value="Pam16"/>
    <property type="match status" value="1"/>
</dbReference>
<dbReference type="GO" id="GO:0030150">
    <property type="term" value="P:protein import into mitochondrial matrix"/>
    <property type="evidence" value="ECO:0000318"/>
    <property type="project" value="GO_Central"/>
</dbReference>
<keyword evidence="7" id="KW-0496">Mitochondrion</keyword>
<evidence type="ECO:0000256" key="2">
    <source>
        <dbReference type="ARBA" id="ARBA00008817"/>
    </source>
</evidence>
<comment type="subcellular location">
    <subcellularLocation>
        <location evidence="1">Mitochondrion inner membrane</location>
        <topology evidence="1">Peripheral membrane protein</topology>
    </subcellularLocation>
</comment>
<dbReference type="KEGG" id="smo:SELMODRAFT_82626"/>
<evidence type="ECO:0000256" key="1">
    <source>
        <dbReference type="ARBA" id="ARBA00004637"/>
    </source>
</evidence>
<keyword evidence="4" id="KW-0999">Mitochondrion inner membrane</keyword>
<evidence type="ECO:0000256" key="4">
    <source>
        <dbReference type="ARBA" id="ARBA00022792"/>
    </source>
</evidence>
<evidence type="ECO:0000313" key="10">
    <source>
        <dbReference type="Proteomes" id="UP000001514"/>
    </source>
</evidence>
<evidence type="ECO:0000256" key="8">
    <source>
        <dbReference type="ARBA" id="ARBA00023136"/>
    </source>
</evidence>
<proteinExistence type="inferred from homology"/>
<evidence type="ECO:0000256" key="7">
    <source>
        <dbReference type="ARBA" id="ARBA00023128"/>
    </source>
</evidence>
<evidence type="ECO:0000256" key="5">
    <source>
        <dbReference type="ARBA" id="ARBA00022927"/>
    </source>
</evidence>
<dbReference type="Gene3D" id="1.10.287.110">
    <property type="entry name" value="DnaJ domain"/>
    <property type="match status" value="1"/>
</dbReference>
<organism evidence="10">
    <name type="scientific">Selaginella moellendorffii</name>
    <name type="common">Spikemoss</name>
    <dbReference type="NCBI Taxonomy" id="88036"/>
    <lineage>
        <taxon>Eukaryota</taxon>
        <taxon>Viridiplantae</taxon>
        <taxon>Streptophyta</taxon>
        <taxon>Embryophyta</taxon>
        <taxon>Tracheophyta</taxon>
        <taxon>Lycopodiopsida</taxon>
        <taxon>Selaginellales</taxon>
        <taxon>Selaginellaceae</taxon>
        <taxon>Selaginella</taxon>
    </lineage>
</organism>
<keyword evidence="5" id="KW-0653">Protein transport</keyword>
<keyword evidence="10" id="KW-1185">Reference proteome</keyword>
<dbReference type="GO" id="GO:0031348">
    <property type="term" value="P:negative regulation of defense response"/>
    <property type="evidence" value="ECO:0007669"/>
    <property type="project" value="UniProtKB-ARBA"/>
</dbReference>
<sequence>MVGQVRVDQSGRENAAATNRSCFQIAKVIANLIVIGSGILLRAVSQAYKQALINASKTGVAQETLQDIAEKSTKKMSLHEARMILGVSEKTPWEEILKKYENLFERNAKIGSFYIQSKVQRAKERLEAEKNNKGQ</sequence>
<dbReference type="FunFam" id="1.10.287.110:FF:000006">
    <property type="entry name" value="Import inner membrane translocase subunit TIM16"/>
    <property type="match status" value="1"/>
</dbReference>
<evidence type="ECO:0000313" key="9">
    <source>
        <dbReference type="EMBL" id="EFJ33937.1"/>
    </source>
</evidence>
<reference evidence="9 10" key="1">
    <citation type="journal article" date="2011" name="Science">
        <title>The Selaginella genome identifies genetic changes associated with the evolution of vascular plants.</title>
        <authorList>
            <person name="Banks J.A."/>
            <person name="Nishiyama T."/>
            <person name="Hasebe M."/>
            <person name="Bowman J.L."/>
            <person name="Gribskov M."/>
            <person name="dePamphilis C."/>
            <person name="Albert V.A."/>
            <person name="Aono N."/>
            <person name="Aoyama T."/>
            <person name="Ambrose B.A."/>
            <person name="Ashton N.W."/>
            <person name="Axtell M.J."/>
            <person name="Barker E."/>
            <person name="Barker M.S."/>
            <person name="Bennetzen J.L."/>
            <person name="Bonawitz N.D."/>
            <person name="Chapple C."/>
            <person name="Cheng C."/>
            <person name="Correa L.G."/>
            <person name="Dacre M."/>
            <person name="DeBarry J."/>
            <person name="Dreyer I."/>
            <person name="Elias M."/>
            <person name="Engstrom E.M."/>
            <person name="Estelle M."/>
            <person name="Feng L."/>
            <person name="Finet C."/>
            <person name="Floyd S.K."/>
            <person name="Frommer W.B."/>
            <person name="Fujita T."/>
            <person name="Gramzow L."/>
            <person name="Gutensohn M."/>
            <person name="Harholt J."/>
            <person name="Hattori M."/>
            <person name="Heyl A."/>
            <person name="Hirai T."/>
            <person name="Hiwatashi Y."/>
            <person name="Ishikawa M."/>
            <person name="Iwata M."/>
            <person name="Karol K.G."/>
            <person name="Koehler B."/>
            <person name="Kolukisaoglu U."/>
            <person name="Kubo M."/>
            <person name="Kurata T."/>
            <person name="Lalonde S."/>
            <person name="Li K."/>
            <person name="Li Y."/>
            <person name="Litt A."/>
            <person name="Lyons E."/>
            <person name="Manning G."/>
            <person name="Maruyama T."/>
            <person name="Michael T.P."/>
            <person name="Mikami K."/>
            <person name="Miyazaki S."/>
            <person name="Morinaga S."/>
            <person name="Murata T."/>
            <person name="Mueller-Roeber B."/>
            <person name="Nelson D.R."/>
            <person name="Obara M."/>
            <person name="Oguri Y."/>
            <person name="Olmstead R.G."/>
            <person name="Onodera N."/>
            <person name="Petersen B.L."/>
            <person name="Pils B."/>
            <person name="Prigge M."/>
            <person name="Rensing S.A."/>
            <person name="Riano-Pachon D.M."/>
            <person name="Roberts A.W."/>
            <person name="Sato Y."/>
            <person name="Scheller H.V."/>
            <person name="Schulz B."/>
            <person name="Schulz C."/>
            <person name="Shakirov E.V."/>
            <person name="Shibagaki N."/>
            <person name="Shinohara N."/>
            <person name="Shippen D.E."/>
            <person name="Soerensen I."/>
            <person name="Sotooka R."/>
            <person name="Sugimoto N."/>
            <person name="Sugita M."/>
            <person name="Sumikawa N."/>
            <person name="Tanurdzic M."/>
            <person name="Theissen G."/>
            <person name="Ulvskov P."/>
            <person name="Wakazuki S."/>
            <person name="Weng J.K."/>
            <person name="Willats W.W."/>
            <person name="Wipf D."/>
            <person name="Wolf P.G."/>
            <person name="Yang L."/>
            <person name="Zimmer A.D."/>
            <person name="Zhu Q."/>
            <person name="Mitros T."/>
            <person name="Hellsten U."/>
            <person name="Loque D."/>
            <person name="Otillar R."/>
            <person name="Salamov A."/>
            <person name="Schmutz J."/>
            <person name="Shapiro H."/>
            <person name="Lindquist E."/>
            <person name="Lucas S."/>
            <person name="Rokhsar D."/>
            <person name="Grigoriev I.V."/>
        </authorList>
    </citation>
    <scope>NUCLEOTIDE SEQUENCE [LARGE SCALE GENOMIC DNA]</scope>
</reference>
<dbReference type="PANTHER" id="PTHR12388:SF0">
    <property type="entry name" value="MITOCHONDRIAL IMPORT INNER MEMBRANE TRANSLOCASE SUBUNIT TIM16"/>
    <property type="match status" value="1"/>
</dbReference>
<keyword evidence="6" id="KW-0811">Translocation</keyword>
<accession>D8R1R4</accession>
<evidence type="ECO:0000256" key="6">
    <source>
        <dbReference type="ARBA" id="ARBA00023010"/>
    </source>
</evidence>
<keyword evidence="8" id="KW-0472">Membrane</keyword>
<dbReference type="OrthoDB" id="10262892at2759"/>
<dbReference type="InterPro" id="IPR036869">
    <property type="entry name" value="J_dom_sf"/>
</dbReference>
<gene>
    <name evidence="9" type="ORF">SELMODRAFT_82626</name>
</gene>
<dbReference type="OMA" id="MAYKQAI"/>
<dbReference type="AlphaFoldDB" id="D8R1R4"/>
<comment type="similarity">
    <text evidence="2">Belongs to the TIM16/PAM16 family.</text>
</comment>
<dbReference type="EMBL" id="GL377570">
    <property type="protein sequence ID" value="EFJ33937.1"/>
    <property type="molecule type" value="Genomic_DNA"/>
</dbReference>
<dbReference type="PANTHER" id="PTHR12388">
    <property type="entry name" value="MITOCHONDRIA ASSOCIATED GRANULOCYTE MACROPHAGE CSF SIGNALING MOLECULE"/>
    <property type="match status" value="1"/>
</dbReference>
<protein>
    <submittedName>
        <fullName evidence="9">Uncharacterized protein</fullName>
    </submittedName>
</protein>
<dbReference type="InParanoid" id="D8R1R4"/>
<dbReference type="Gramene" id="EFJ33937">
    <property type="protein sequence ID" value="EFJ33937"/>
    <property type="gene ID" value="SELMODRAFT_82626"/>
</dbReference>